<evidence type="ECO:0008006" key="4">
    <source>
        <dbReference type="Google" id="ProtNLM"/>
    </source>
</evidence>
<protein>
    <recommendedName>
        <fullName evidence="4">Disks large homolog 5 N-terminal domain-containing protein</fullName>
    </recommendedName>
</protein>
<dbReference type="AlphaFoldDB" id="A0A1A6GS24"/>
<dbReference type="STRING" id="56216.A0A1A6GS24"/>
<dbReference type="EMBL" id="LZPO01076081">
    <property type="protein sequence ID" value="OBS68157.1"/>
    <property type="molecule type" value="Genomic_DNA"/>
</dbReference>
<sequence>MVAANARLNSLEKLKKEHKQVMLDLQKLPMEISDALNKVEQLTEENKSLSLVLQDLTELKKNVHELRLEKRKLLEEKIALQESCEEVKKLLKEAHEKICDPCAEQHQEQEILDERLQHLLKQNELVTQQRDLAEKLQIHLSVTEK</sequence>
<keyword evidence="1" id="KW-0175">Coiled coil</keyword>
<feature type="coiled-coil region" evidence="1">
    <location>
        <begin position="1"/>
        <end position="97"/>
    </location>
</feature>
<comment type="caution">
    <text evidence="2">The sequence shown here is derived from an EMBL/GenBank/DDBJ whole genome shotgun (WGS) entry which is preliminary data.</text>
</comment>
<proteinExistence type="predicted"/>
<evidence type="ECO:0000313" key="2">
    <source>
        <dbReference type="EMBL" id="OBS68157.1"/>
    </source>
</evidence>
<name>A0A1A6GS24_NEOLE</name>
<accession>A0A1A6GS24</accession>
<dbReference type="Proteomes" id="UP000092124">
    <property type="component" value="Unassembled WGS sequence"/>
</dbReference>
<evidence type="ECO:0000313" key="3">
    <source>
        <dbReference type="Proteomes" id="UP000092124"/>
    </source>
</evidence>
<reference evidence="2 3" key="1">
    <citation type="submission" date="2016-06" db="EMBL/GenBank/DDBJ databases">
        <title>The Draft Genome Sequence and Annotation of the Desert Woodrat Neotoma lepida.</title>
        <authorList>
            <person name="Campbell M."/>
            <person name="Oakeson K.F."/>
            <person name="Yandell M."/>
            <person name="Halpert J.R."/>
            <person name="Dearing D."/>
        </authorList>
    </citation>
    <scope>NUCLEOTIDE SEQUENCE [LARGE SCALE GENOMIC DNA]</scope>
    <source>
        <strain evidence="2">417</strain>
        <tissue evidence="2">Liver</tissue>
    </source>
</reference>
<feature type="non-terminal residue" evidence="2">
    <location>
        <position position="145"/>
    </location>
</feature>
<evidence type="ECO:0000256" key="1">
    <source>
        <dbReference type="SAM" id="Coils"/>
    </source>
</evidence>
<organism evidence="2 3">
    <name type="scientific">Neotoma lepida</name>
    <name type="common">Desert woodrat</name>
    <dbReference type="NCBI Taxonomy" id="56216"/>
    <lineage>
        <taxon>Eukaryota</taxon>
        <taxon>Metazoa</taxon>
        <taxon>Chordata</taxon>
        <taxon>Craniata</taxon>
        <taxon>Vertebrata</taxon>
        <taxon>Euteleostomi</taxon>
        <taxon>Mammalia</taxon>
        <taxon>Eutheria</taxon>
        <taxon>Euarchontoglires</taxon>
        <taxon>Glires</taxon>
        <taxon>Rodentia</taxon>
        <taxon>Myomorpha</taxon>
        <taxon>Muroidea</taxon>
        <taxon>Cricetidae</taxon>
        <taxon>Neotominae</taxon>
        <taxon>Neotoma</taxon>
    </lineage>
</organism>
<gene>
    <name evidence="2" type="ORF">A6R68_03307</name>
</gene>
<dbReference type="OrthoDB" id="9633662at2759"/>
<keyword evidence="3" id="KW-1185">Reference proteome</keyword>
<dbReference type="PANTHER" id="PTHR21558">
    <property type="entry name" value="SPEER/SPETEX"/>
    <property type="match status" value="1"/>
</dbReference>